<dbReference type="Proteomes" id="UP000288669">
    <property type="component" value="Unassembled WGS sequence"/>
</dbReference>
<evidence type="ECO:0000256" key="1">
    <source>
        <dbReference type="ARBA" id="ARBA00022801"/>
    </source>
</evidence>
<dbReference type="InterPro" id="IPR007466">
    <property type="entry name" value="Peptidyl-Arg-deiminase_porph"/>
</dbReference>
<dbReference type="OrthoDB" id="9808013at2"/>
<evidence type="ECO:0008006" key="4">
    <source>
        <dbReference type="Google" id="ProtNLM"/>
    </source>
</evidence>
<dbReference type="PANTHER" id="PTHR31377">
    <property type="entry name" value="AGMATINE DEIMINASE-RELATED"/>
    <property type="match status" value="1"/>
</dbReference>
<keyword evidence="1" id="KW-0378">Hydrolase</keyword>
<dbReference type="AlphaFoldDB" id="A0A430AFE4"/>
<accession>A0A430AFE4</accession>
<dbReference type="GO" id="GO:0047632">
    <property type="term" value="F:agmatine deiminase activity"/>
    <property type="evidence" value="ECO:0007669"/>
    <property type="project" value="TreeGrafter"/>
</dbReference>
<dbReference type="EMBL" id="NGJZ01000003">
    <property type="protein sequence ID" value="RSU06442.1"/>
    <property type="molecule type" value="Genomic_DNA"/>
</dbReference>
<protein>
    <recommendedName>
        <fullName evidence="4">Agmatine deiminase</fullName>
    </recommendedName>
</protein>
<proteinExistence type="predicted"/>
<dbReference type="GO" id="GO:0009446">
    <property type="term" value="P:putrescine biosynthetic process"/>
    <property type="evidence" value="ECO:0007669"/>
    <property type="project" value="InterPro"/>
</dbReference>
<comment type="caution">
    <text evidence="2">The sequence shown here is derived from an EMBL/GenBank/DDBJ whole genome shotgun (WGS) entry which is preliminary data.</text>
</comment>
<sequence length="408" mass="47430">MKCPKRIRAEFEEQKRLFVTWPLEKELVCGFDCEQVTVRIIKEALSEVAVHIDVYDSEMLDYVKNYLKNEHVHLEKLSFRVYPYAIMYPRDFGPEIVFEEGKPTWIDFDFNAYGLFRKNCFWNQDLIEYAGKTASLFAIEKGGSSRLITEGGNHEFNGQGTMISILETEKDKRNPLWTTEQIEREFKNHFGLQQIIWLEKGTFDDENPYMGKLTEIEGRNCYRCASANGHIDEFCRFVSADTVVLAQVSEEQAQNSQLARLNKERCDAAKKRLENIRLANGKKLRIVALPMPEPFFIKVRERDALFSYFTFDEARIQNHLFLDGSDFPKEDFYVLPAMSYCNFLMINQKVLVQTYAATTKMKVHERQDREVINCLKQLFPDKEIVAIESLSLNLGGGGIHCHTRNLPC</sequence>
<keyword evidence="3" id="KW-1185">Reference proteome</keyword>
<gene>
    <name evidence="2" type="ORF">CBF30_09310</name>
</gene>
<evidence type="ECO:0000313" key="3">
    <source>
        <dbReference type="Proteomes" id="UP000288669"/>
    </source>
</evidence>
<organism evidence="2 3">
    <name type="scientific">Vagococcus entomophilus</name>
    <dbReference type="NCBI Taxonomy" id="1160095"/>
    <lineage>
        <taxon>Bacteria</taxon>
        <taxon>Bacillati</taxon>
        <taxon>Bacillota</taxon>
        <taxon>Bacilli</taxon>
        <taxon>Lactobacillales</taxon>
        <taxon>Enterococcaceae</taxon>
        <taxon>Vagococcus</taxon>
    </lineage>
</organism>
<dbReference type="GO" id="GO:0004668">
    <property type="term" value="F:protein-arginine deiminase activity"/>
    <property type="evidence" value="ECO:0007669"/>
    <property type="project" value="InterPro"/>
</dbReference>
<dbReference type="Pfam" id="PF04371">
    <property type="entry name" value="PAD_porph"/>
    <property type="match status" value="1"/>
</dbReference>
<name>A0A430AFE4_9ENTE</name>
<evidence type="ECO:0000313" key="2">
    <source>
        <dbReference type="EMBL" id="RSU06442.1"/>
    </source>
</evidence>
<dbReference type="SUPFAM" id="SSF55909">
    <property type="entry name" value="Pentein"/>
    <property type="match status" value="1"/>
</dbReference>
<dbReference type="RefSeq" id="WP_126825705.1">
    <property type="nucleotide sequence ID" value="NZ_JBHLWU010000001.1"/>
</dbReference>
<reference evidence="2 3" key="1">
    <citation type="submission" date="2017-05" db="EMBL/GenBank/DDBJ databases">
        <title>Vagococcus spp. assemblies.</title>
        <authorList>
            <person name="Gulvik C.A."/>
        </authorList>
    </citation>
    <scope>NUCLEOTIDE SEQUENCE [LARGE SCALE GENOMIC DNA]</scope>
    <source>
        <strain evidence="2 3">DSM 24756</strain>
    </source>
</reference>
<dbReference type="PANTHER" id="PTHR31377:SF0">
    <property type="entry name" value="AGMATINE DEIMINASE-RELATED"/>
    <property type="match status" value="1"/>
</dbReference>
<dbReference type="Gene3D" id="3.75.10.10">
    <property type="entry name" value="L-arginine/glycine Amidinotransferase, Chain A"/>
    <property type="match status" value="1"/>
</dbReference>